<keyword evidence="2" id="KW-0472">Membrane</keyword>
<protein>
    <submittedName>
        <fullName evidence="4">Dynamin family protein</fullName>
    </submittedName>
</protein>
<sequence>MTGHDEPLVRAEEIRQQTAAVLDEMNRQATTLELPAPDPPEALEQARAVLEQNSYQVLFVGEAKSGKSSLVNALVGRDILPTDVAVATSQVFRVSAAEREAYRLRFEDDSVQEIAADDLPRYGSQVLADAGAAPTPASTIRWIEVDLPGLRFLPDGVSLLDTPGLGALYSAHQEITQRFVPLADAVVLVLDSERPIVTTELDAVATVLEATGDVFFVQTKSDLVGVDQCRSVRERSEQLLRERFPQLAEVSVLPFSNTLLRAAALDDEDAQENLEDSGHIEMEAALRRFLFVVAGWRRTASALGLAGAYQRGSTTTLAARAEALREAAEVQARLEMRRAVFTKEWGPRGSKSTPVVTETKKTVQRAVKSLRQTLTPHGKIVAAHRDTIEAATSVKALEALNDELPARLAADLQAEFRQTAGAVDNRIAELLAPLFDEGADRWVAADSVLETDDLSLSGRRLRDTKGVRWEKIASATMQGGIASTAGTTAFYFAYGGLSSAVAMGSLTVATGGTILIGVGVVALAGTLWASAHGWRRAGGRRVQATRQDVTRNLVECAGMLQTRLFDGDFADGREGLVETHFAQVEAQVFETLKTTVKRKEEEGLAEQKRLEEAAGLDADQRKARGAELAEQRRGWDALADRVEALSAELEELLSSMNRGPATGDAG</sequence>
<dbReference type="SUPFAM" id="SSF52540">
    <property type="entry name" value="P-loop containing nucleoside triphosphate hydrolases"/>
    <property type="match status" value="1"/>
</dbReference>
<evidence type="ECO:0000256" key="1">
    <source>
        <dbReference type="SAM" id="MobiDB-lite"/>
    </source>
</evidence>
<comment type="caution">
    <text evidence="4">The sequence shown here is derived from an EMBL/GenBank/DDBJ whole genome shotgun (WGS) entry which is preliminary data.</text>
</comment>
<evidence type="ECO:0000313" key="5">
    <source>
        <dbReference type="Proteomes" id="UP001370100"/>
    </source>
</evidence>
<dbReference type="InterPro" id="IPR045063">
    <property type="entry name" value="Dynamin_N"/>
</dbReference>
<dbReference type="PANTHER" id="PTHR43681:SF1">
    <property type="entry name" value="SARCALUMENIN"/>
    <property type="match status" value="1"/>
</dbReference>
<proteinExistence type="predicted"/>
<dbReference type="Proteomes" id="UP001370100">
    <property type="component" value="Unassembled WGS sequence"/>
</dbReference>
<evidence type="ECO:0000313" key="4">
    <source>
        <dbReference type="EMBL" id="MEJ2887954.1"/>
    </source>
</evidence>
<name>A0ABU8N7N8_9PSEU</name>
<dbReference type="PANTHER" id="PTHR43681">
    <property type="entry name" value="TRANSMEMBRANE GTPASE FZO"/>
    <property type="match status" value="1"/>
</dbReference>
<dbReference type="Pfam" id="PF00350">
    <property type="entry name" value="Dynamin_N"/>
    <property type="match status" value="1"/>
</dbReference>
<evidence type="ECO:0000256" key="2">
    <source>
        <dbReference type="SAM" id="Phobius"/>
    </source>
</evidence>
<reference evidence="4 5" key="1">
    <citation type="submission" date="2024-03" db="EMBL/GenBank/DDBJ databases">
        <title>Actinomycetospora sp. OC33-EN06, a novel actinomycete isolated from wild orchid (Aerides multiflora).</title>
        <authorList>
            <person name="Suriyachadkun C."/>
        </authorList>
    </citation>
    <scope>NUCLEOTIDE SEQUENCE [LARGE SCALE GENOMIC DNA]</scope>
    <source>
        <strain evidence="4 5">OC33-EN06</strain>
    </source>
</reference>
<feature type="region of interest" description="Disordered" evidence="1">
    <location>
        <begin position="610"/>
        <end position="634"/>
    </location>
</feature>
<dbReference type="Gene3D" id="3.40.50.300">
    <property type="entry name" value="P-loop containing nucleotide triphosphate hydrolases"/>
    <property type="match status" value="1"/>
</dbReference>
<keyword evidence="2" id="KW-0812">Transmembrane</keyword>
<dbReference type="EMBL" id="JBBEGL010000004">
    <property type="protein sequence ID" value="MEJ2887954.1"/>
    <property type="molecule type" value="Genomic_DNA"/>
</dbReference>
<gene>
    <name evidence="4" type="ORF">WCD41_15950</name>
</gene>
<dbReference type="InterPro" id="IPR027417">
    <property type="entry name" value="P-loop_NTPase"/>
</dbReference>
<dbReference type="RefSeq" id="WP_337714444.1">
    <property type="nucleotide sequence ID" value="NZ_JBBEGL010000004.1"/>
</dbReference>
<organism evidence="4 5">
    <name type="scientific">Actinomycetospora aeridis</name>
    <dbReference type="NCBI Taxonomy" id="3129231"/>
    <lineage>
        <taxon>Bacteria</taxon>
        <taxon>Bacillati</taxon>
        <taxon>Actinomycetota</taxon>
        <taxon>Actinomycetes</taxon>
        <taxon>Pseudonocardiales</taxon>
        <taxon>Pseudonocardiaceae</taxon>
        <taxon>Actinomycetospora</taxon>
    </lineage>
</organism>
<feature type="transmembrane region" description="Helical" evidence="2">
    <location>
        <begin position="472"/>
        <end position="494"/>
    </location>
</feature>
<feature type="transmembrane region" description="Helical" evidence="2">
    <location>
        <begin position="506"/>
        <end position="531"/>
    </location>
</feature>
<dbReference type="InterPro" id="IPR051943">
    <property type="entry name" value="TRAFAC_Dynamin-like_GTPase"/>
</dbReference>
<evidence type="ECO:0000259" key="3">
    <source>
        <dbReference type="Pfam" id="PF00350"/>
    </source>
</evidence>
<keyword evidence="2" id="KW-1133">Transmembrane helix</keyword>
<feature type="domain" description="Dynamin N-terminal" evidence="3">
    <location>
        <begin position="57"/>
        <end position="216"/>
    </location>
</feature>
<accession>A0ABU8N7N8</accession>
<keyword evidence="5" id="KW-1185">Reference proteome</keyword>